<name>A0A094WB12_9BACT</name>
<dbReference type="Gene3D" id="3.40.50.300">
    <property type="entry name" value="P-loop containing nucleotide triphosphate hydrolases"/>
    <property type="match status" value="1"/>
</dbReference>
<proteinExistence type="predicted"/>
<comment type="caution">
    <text evidence="1">The sequence shown here is derived from an EMBL/GenBank/DDBJ whole genome shotgun (WGS) entry which is preliminary data.</text>
</comment>
<accession>A0A094WB12</accession>
<evidence type="ECO:0000313" key="2">
    <source>
        <dbReference type="Proteomes" id="UP000029452"/>
    </source>
</evidence>
<sequence length="242" mass="26510">MEKILFISHGDKGGVGKSMISMFAVEKLLESGAVALIEADPTQPDIGKRYADDPDIVVSGLSLNRAGDAENALSRFGQWLENSGTERVIVNLPAGAGETLDAHADMIRSLADSLEYRLIVTYSLEKNETATRTMLKSLESGLLSVVDPENRFVVFPVYKGEPESFHWFPAKERQSSEIGEFVMPALKNSKALSLLEATPGRVSALVDKENRPEGWFVIDQISVFRFYEAGLKAIAPIFEGGE</sequence>
<dbReference type="EMBL" id="JPGK01000005">
    <property type="protein sequence ID" value="KGA93675.1"/>
    <property type="molecule type" value="Genomic_DNA"/>
</dbReference>
<dbReference type="OrthoDB" id="5615423at2"/>
<organism evidence="1 2">
    <name type="scientific">Leptospirillum ferriphilum</name>
    <dbReference type="NCBI Taxonomy" id="178606"/>
    <lineage>
        <taxon>Bacteria</taxon>
        <taxon>Pseudomonadati</taxon>
        <taxon>Nitrospirota</taxon>
        <taxon>Nitrospiria</taxon>
        <taxon>Nitrospirales</taxon>
        <taxon>Nitrospiraceae</taxon>
        <taxon>Leptospirillum</taxon>
    </lineage>
</organism>
<dbReference type="Proteomes" id="UP000029452">
    <property type="component" value="Unassembled WGS sequence"/>
</dbReference>
<dbReference type="PATRIC" id="fig|178606.4.peg.1385"/>
<gene>
    <name evidence="1" type="ORF">LptCag_1385</name>
</gene>
<dbReference type="RefSeq" id="WP_036082264.1">
    <property type="nucleotide sequence ID" value="NZ_JPGK01000005.1"/>
</dbReference>
<dbReference type="AlphaFoldDB" id="A0A094WB12"/>
<dbReference type="InterPro" id="IPR027417">
    <property type="entry name" value="P-loop_NTPase"/>
</dbReference>
<reference evidence="1 2" key="1">
    <citation type="submission" date="2014-06" db="EMBL/GenBank/DDBJ databases">
        <title>Draft genome sequence of iron oxidizing acidophile Leptospirillum ferriphilum DSM14647.</title>
        <authorList>
            <person name="Cardenas J.P."/>
            <person name="Lazcano M."/>
            <person name="Ossandon F.J."/>
            <person name="Corbett M."/>
            <person name="Holmes D.S."/>
            <person name="Watkin E."/>
        </authorList>
    </citation>
    <scope>NUCLEOTIDE SEQUENCE [LARGE SCALE GENOMIC DNA]</scope>
    <source>
        <strain evidence="1 2">DSM 14647</strain>
    </source>
</reference>
<dbReference type="SUPFAM" id="SSF52540">
    <property type="entry name" value="P-loop containing nucleoside triphosphate hydrolases"/>
    <property type="match status" value="1"/>
</dbReference>
<protein>
    <submittedName>
        <fullName evidence="1">Uncharacterized protein</fullName>
    </submittedName>
</protein>
<evidence type="ECO:0000313" key="1">
    <source>
        <dbReference type="EMBL" id="KGA93675.1"/>
    </source>
</evidence>